<keyword evidence="5" id="KW-1185">Reference proteome</keyword>
<evidence type="ECO:0000313" key="5">
    <source>
        <dbReference type="Proteomes" id="UP000286997"/>
    </source>
</evidence>
<dbReference type="PANTHER" id="PTHR43464">
    <property type="entry name" value="METHYLTRANSFERASE"/>
    <property type="match status" value="1"/>
</dbReference>
<dbReference type="RefSeq" id="WP_127730128.1">
    <property type="nucleotide sequence ID" value="NZ_SACP01000012.1"/>
</dbReference>
<dbReference type="GO" id="GO:0008757">
    <property type="term" value="F:S-adenosylmethionine-dependent methyltransferase activity"/>
    <property type="evidence" value="ECO:0007669"/>
    <property type="project" value="InterPro"/>
</dbReference>
<evidence type="ECO:0000256" key="1">
    <source>
        <dbReference type="ARBA" id="ARBA00022603"/>
    </source>
</evidence>
<dbReference type="InterPro" id="IPR008715">
    <property type="entry name" value="SAM-MeTfrase_NodS-like"/>
</dbReference>
<dbReference type="GO" id="GO:0032259">
    <property type="term" value="P:methylation"/>
    <property type="evidence" value="ECO:0007669"/>
    <property type="project" value="UniProtKB-KW"/>
</dbReference>
<evidence type="ECO:0000313" key="4">
    <source>
        <dbReference type="EMBL" id="RVU17515.1"/>
    </source>
</evidence>
<dbReference type="Pfam" id="PF05401">
    <property type="entry name" value="NodS"/>
    <property type="match status" value="1"/>
</dbReference>
<protein>
    <submittedName>
        <fullName evidence="4">Methyltransferase domain-containing protein</fullName>
    </submittedName>
</protein>
<keyword evidence="2 4" id="KW-0808">Transferase</keyword>
<organism evidence="4 5">
    <name type="scientific">Methylobacterium oryzihabitans</name>
    <dbReference type="NCBI Taxonomy" id="2499852"/>
    <lineage>
        <taxon>Bacteria</taxon>
        <taxon>Pseudomonadati</taxon>
        <taxon>Pseudomonadota</taxon>
        <taxon>Alphaproteobacteria</taxon>
        <taxon>Hyphomicrobiales</taxon>
        <taxon>Methylobacteriaceae</taxon>
        <taxon>Methylobacterium</taxon>
    </lineage>
</organism>
<keyword evidence="1 4" id="KW-0489">Methyltransferase</keyword>
<dbReference type="SUPFAM" id="SSF53335">
    <property type="entry name" value="S-adenosyl-L-methionine-dependent methyltransferases"/>
    <property type="match status" value="1"/>
</dbReference>
<dbReference type="GO" id="GO:0009312">
    <property type="term" value="P:oligosaccharide biosynthetic process"/>
    <property type="evidence" value="ECO:0007669"/>
    <property type="project" value="InterPro"/>
</dbReference>
<dbReference type="EMBL" id="SACP01000012">
    <property type="protein sequence ID" value="RVU17515.1"/>
    <property type="molecule type" value="Genomic_DNA"/>
</dbReference>
<dbReference type="CDD" id="cd02440">
    <property type="entry name" value="AdoMet_MTases"/>
    <property type="match status" value="1"/>
</dbReference>
<name>A0A3S2V7G6_9HYPH</name>
<dbReference type="OrthoDB" id="116799at2"/>
<dbReference type="Gene3D" id="3.40.50.150">
    <property type="entry name" value="Vaccinia Virus protein VP39"/>
    <property type="match status" value="1"/>
</dbReference>
<evidence type="ECO:0000256" key="2">
    <source>
        <dbReference type="ARBA" id="ARBA00022679"/>
    </source>
</evidence>
<reference evidence="4 5" key="1">
    <citation type="submission" date="2019-01" db="EMBL/GenBank/DDBJ databases">
        <authorList>
            <person name="Chen W.-M."/>
        </authorList>
    </citation>
    <scope>NUCLEOTIDE SEQUENCE [LARGE SCALE GENOMIC DNA]</scope>
    <source>
        <strain evidence="4 5">TER-1</strain>
    </source>
</reference>
<gene>
    <name evidence="4" type="ORF">EOE48_14095</name>
</gene>
<dbReference type="AlphaFoldDB" id="A0A3S2V7G6"/>
<sequence length="212" mass="23364">MSRHPASLPPDYFDARYAADPDPWDFATSAYERDKYAATLAALPRARYATALEVGCSIGVLTAALGRRCDALLGLDVAEAALAQARRRCADQPHIRFARTRIPDEWPEDRFDLILLSEVIYYLDRADVARLAGRVRASLAPGGDVVLVHWTGETDYPLGGDEAADLFIAEARDILEPVVATRADAYRLDLLRRRPAPADRADPPATNPPQPR</sequence>
<dbReference type="PANTHER" id="PTHR43464:SF19">
    <property type="entry name" value="UBIQUINONE BIOSYNTHESIS O-METHYLTRANSFERASE, MITOCHONDRIAL"/>
    <property type="match status" value="1"/>
</dbReference>
<dbReference type="InterPro" id="IPR029063">
    <property type="entry name" value="SAM-dependent_MTases_sf"/>
</dbReference>
<dbReference type="Proteomes" id="UP000286997">
    <property type="component" value="Unassembled WGS sequence"/>
</dbReference>
<proteinExistence type="predicted"/>
<evidence type="ECO:0000256" key="3">
    <source>
        <dbReference type="ARBA" id="ARBA00022691"/>
    </source>
</evidence>
<comment type="caution">
    <text evidence="4">The sequence shown here is derived from an EMBL/GenBank/DDBJ whole genome shotgun (WGS) entry which is preliminary data.</text>
</comment>
<keyword evidence="3" id="KW-0949">S-adenosyl-L-methionine</keyword>
<accession>A0A3S2V7G6</accession>